<keyword evidence="1" id="KW-0175">Coiled coil</keyword>
<evidence type="ECO:0000256" key="1">
    <source>
        <dbReference type="SAM" id="Coils"/>
    </source>
</evidence>
<name>A0A6I6JHH9_9BACT</name>
<evidence type="ECO:0000313" key="2">
    <source>
        <dbReference type="EMBL" id="QGY39812.1"/>
    </source>
</evidence>
<dbReference type="RefSeq" id="WP_158947037.1">
    <property type="nucleotide sequence ID" value="NZ_CP046400.1"/>
</dbReference>
<gene>
    <name evidence="2" type="ORF">GM415_06645</name>
</gene>
<dbReference type="EMBL" id="CP046400">
    <property type="protein sequence ID" value="QGY39812.1"/>
    <property type="molecule type" value="Genomic_DNA"/>
</dbReference>
<dbReference type="KEGG" id="psel:GM415_06645"/>
<protein>
    <submittedName>
        <fullName evidence="2">Uncharacterized protein</fullName>
    </submittedName>
</protein>
<proteinExistence type="predicted"/>
<feature type="coiled-coil region" evidence="1">
    <location>
        <begin position="67"/>
        <end position="94"/>
    </location>
</feature>
<organism evidence="2 3">
    <name type="scientific">Pseudodesulfovibrio cashew</name>
    <dbReference type="NCBI Taxonomy" id="2678688"/>
    <lineage>
        <taxon>Bacteria</taxon>
        <taxon>Pseudomonadati</taxon>
        <taxon>Thermodesulfobacteriota</taxon>
        <taxon>Desulfovibrionia</taxon>
        <taxon>Desulfovibrionales</taxon>
        <taxon>Desulfovibrionaceae</taxon>
    </lineage>
</organism>
<evidence type="ECO:0000313" key="3">
    <source>
        <dbReference type="Proteomes" id="UP000428328"/>
    </source>
</evidence>
<accession>A0A6I6JHH9</accession>
<dbReference type="AlphaFoldDB" id="A0A6I6JHH9"/>
<keyword evidence="3" id="KW-1185">Reference proteome</keyword>
<reference evidence="2 3" key="1">
    <citation type="submission" date="2019-11" db="EMBL/GenBank/DDBJ databases">
        <authorList>
            <person name="Zheng R.K."/>
            <person name="Sun C.M."/>
        </authorList>
    </citation>
    <scope>NUCLEOTIDE SEQUENCE [LARGE SCALE GENOMIC DNA]</scope>
    <source>
        <strain evidence="2 3">SRB007</strain>
    </source>
</reference>
<dbReference type="Proteomes" id="UP000428328">
    <property type="component" value="Chromosome"/>
</dbReference>
<sequence>MSEATRNEDTILGIFLLGLRTWLAEIKWLSKSALTRFEVSRLEKELNQEYGNLGRIAEAPRGKMAEKELCLKQIGFLKEEIENLRADLAADRETRMATLRENN</sequence>